<name>A0A1G7BYR4_9ACTN</name>
<evidence type="ECO:0000313" key="2">
    <source>
        <dbReference type="Proteomes" id="UP000198949"/>
    </source>
</evidence>
<dbReference type="AlphaFoldDB" id="A0A1G7BYR4"/>
<reference evidence="2" key="1">
    <citation type="submission" date="2016-10" db="EMBL/GenBank/DDBJ databases">
        <authorList>
            <person name="Varghese N."/>
            <person name="Submissions S."/>
        </authorList>
    </citation>
    <scope>NUCLEOTIDE SEQUENCE [LARGE SCALE GENOMIC DNA]</scope>
    <source>
        <strain evidence="2">CGMCC 4.3516</strain>
    </source>
</reference>
<dbReference type="STRING" id="58114.SAMN05216270_11812"/>
<dbReference type="OrthoDB" id="5193336at2"/>
<dbReference type="Proteomes" id="UP000198949">
    <property type="component" value="Unassembled WGS sequence"/>
</dbReference>
<gene>
    <name evidence="1" type="ORF">SAMN05216270_11812</name>
</gene>
<accession>A0A1G7BYR4</accession>
<organism evidence="1 2">
    <name type="scientific">Glycomyces harbinensis</name>
    <dbReference type="NCBI Taxonomy" id="58114"/>
    <lineage>
        <taxon>Bacteria</taxon>
        <taxon>Bacillati</taxon>
        <taxon>Actinomycetota</taxon>
        <taxon>Actinomycetes</taxon>
        <taxon>Glycomycetales</taxon>
        <taxon>Glycomycetaceae</taxon>
        <taxon>Glycomyces</taxon>
    </lineage>
</organism>
<proteinExistence type="predicted"/>
<evidence type="ECO:0000313" key="1">
    <source>
        <dbReference type="EMBL" id="SDE31345.1"/>
    </source>
</evidence>
<protein>
    <submittedName>
        <fullName evidence="1">Uncharacterized protein</fullName>
    </submittedName>
</protein>
<dbReference type="RefSeq" id="WP_091039859.1">
    <property type="nucleotide sequence ID" value="NZ_FNAD01000018.1"/>
</dbReference>
<sequence length="138" mass="15363">MSDKVNEQTEDPSGYVFRGNVQTGAIGNGASATVGAIGENSRGSVYVNRAHAEERLTEEMLELVGELRERLDEHRRTVGDRYTVIKDNLDDLEESLEEMKPAGRIRSKLKAIEQLVSPFSALVDLVLKLIELVNRHEA</sequence>
<keyword evidence="2" id="KW-1185">Reference proteome</keyword>
<dbReference type="EMBL" id="FNAD01000018">
    <property type="protein sequence ID" value="SDE31345.1"/>
    <property type="molecule type" value="Genomic_DNA"/>
</dbReference>